<feature type="compositionally biased region" description="Basic and acidic residues" evidence="1">
    <location>
        <begin position="80"/>
        <end position="100"/>
    </location>
</feature>
<accession>A0AAE3F0W6</accession>
<protein>
    <submittedName>
        <fullName evidence="2">Uncharacterized protein</fullName>
    </submittedName>
</protein>
<evidence type="ECO:0000256" key="1">
    <source>
        <dbReference type="SAM" id="MobiDB-lite"/>
    </source>
</evidence>
<name>A0AAE3F0W6_9FIRM</name>
<dbReference type="EMBL" id="JAKNFS010000009">
    <property type="protein sequence ID" value="MCG4765422.1"/>
    <property type="molecule type" value="Genomic_DNA"/>
</dbReference>
<feature type="region of interest" description="Disordered" evidence="1">
    <location>
        <begin position="79"/>
        <end position="100"/>
    </location>
</feature>
<organism evidence="2 3">
    <name type="scientific">Fusicatenibacter saccharivorans</name>
    <dbReference type="NCBI Taxonomy" id="1150298"/>
    <lineage>
        <taxon>Bacteria</taxon>
        <taxon>Bacillati</taxon>
        <taxon>Bacillota</taxon>
        <taxon>Clostridia</taxon>
        <taxon>Lachnospirales</taxon>
        <taxon>Lachnospiraceae</taxon>
        <taxon>Fusicatenibacter</taxon>
    </lineage>
</organism>
<evidence type="ECO:0000313" key="2">
    <source>
        <dbReference type="EMBL" id="MCG4765422.1"/>
    </source>
</evidence>
<gene>
    <name evidence="2" type="ORF">L0N21_07855</name>
</gene>
<dbReference type="RefSeq" id="WP_238033099.1">
    <property type="nucleotide sequence ID" value="NZ_JAKNFS010000009.1"/>
</dbReference>
<dbReference type="Proteomes" id="UP001199915">
    <property type="component" value="Unassembled WGS sequence"/>
</dbReference>
<sequence length="100" mass="12122">MDEIAEMEERLELALELETLFNHAYESNGGVGFTDHEFWRQSSEIADSLWRRDYGWIEHSLRFIGGEEALVLSQRLKSYQQEREEKPKKREKRKYQQEER</sequence>
<evidence type="ECO:0000313" key="3">
    <source>
        <dbReference type="Proteomes" id="UP001199915"/>
    </source>
</evidence>
<dbReference type="AlphaFoldDB" id="A0AAE3F0W6"/>
<reference evidence="2" key="1">
    <citation type="submission" date="2022-01" db="EMBL/GenBank/DDBJ databases">
        <title>Collection of gut derived symbiotic bacterial strains cultured from healthy donors.</title>
        <authorList>
            <person name="Lin H."/>
            <person name="Kohout C."/>
            <person name="Waligurski E."/>
            <person name="Pamer E.G."/>
        </authorList>
    </citation>
    <scope>NUCLEOTIDE SEQUENCE</scope>
    <source>
        <strain evidence="2">DFI.5.49</strain>
    </source>
</reference>
<comment type="caution">
    <text evidence="2">The sequence shown here is derived from an EMBL/GenBank/DDBJ whole genome shotgun (WGS) entry which is preliminary data.</text>
</comment>
<proteinExistence type="predicted"/>